<sequence>MTIHHSTPARAFRLRTLSCLIGIAAFSALAGQASAADVPCFLNGFASGDFTWQMTSPTTGAEYTVEPGGRAWVSISGNARLLTSFDGMASKDCLAYWYKPEVTLQINGNQSLTLADGLFNTQFSQGLSLAAGTYSLGFKGKFQLAAINSQPVYITSPTMAQIVIKEKKAPPKIFGRLLWVQRGWQDQVVASGWACLQEQAQPVNVVFYAGSPYPNGTFLTSAPAGNQAPLIWAPSVYENMDKCGGDTRMHAFDTNLTAWQSQIYGQPIYAHGVYPDGRVSEPLNGSPQSFQSSPPIRPCSSDAAFGDGLSALCAPPNRRFEGVVENPLEN</sequence>
<accession>A0ABT7E2V6</accession>
<keyword evidence="3" id="KW-1185">Reference proteome</keyword>
<dbReference type="EMBL" id="JARRAF010000044">
    <property type="protein sequence ID" value="MDK2126652.1"/>
    <property type="molecule type" value="Genomic_DNA"/>
</dbReference>
<name>A0ABT7E2V6_9NEIS</name>
<feature type="signal peptide" evidence="1">
    <location>
        <begin position="1"/>
        <end position="35"/>
    </location>
</feature>
<gene>
    <name evidence="2" type="ORF">PZA18_21640</name>
</gene>
<reference evidence="2" key="1">
    <citation type="submission" date="2023-03" db="EMBL/GenBank/DDBJ databases">
        <title>Chitinimonas shenzhenensis gen. nov., sp. nov., a novel member of family Burkholderiaceae isolated from activated sludge collected in Shen Zhen, China.</title>
        <authorList>
            <person name="Wang X."/>
        </authorList>
    </citation>
    <scope>NUCLEOTIDE SEQUENCE</scope>
    <source>
        <strain evidence="2">DQS-5</strain>
    </source>
</reference>
<evidence type="ECO:0000256" key="1">
    <source>
        <dbReference type="SAM" id="SignalP"/>
    </source>
</evidence>
<protein>
    <submittedName>
        <fullName evidence="2">Uncharacterized protein</fullName>
    </submittedName>
</protein>
<proteinExistence type="predicted"/>
<feature type="chain" id="PRO_5047138230" evidence="1">
    <location>
        <begin position="36"/>
        <end position="330"/>
    </location>
</feature>
<evidence type="ECO:0000313" key="2">
    <source>
        <dbReference type="EMBL" id="MDK2126652.1"/>
    </source>
</evidence>
<comment type="caution">
    <text evidence="2">The sequence shown here is derived from an EMBL/GenBank/DDBJ whole genome shotgun (WGS) entry which is preliminary data.</text>
</comment>
<evidence type="ECO:0000313" key="3">
    <source>
        <dbReference type="Proteomes" id="UP001172778"/>
    </source>
</evidence>
<dbReference type="Proteomes" id="UP001172778">
    <property type="component" value="Unassembled WGS sequence"/>
</dbReference>
<organism evidence="2 3">
    <name type="scientific">Parachitinimonas caeni</name>
    <dbReference type="NCBI Taxonomy" id="3031301"/>
    <lineage>
        <taxon>Bacteria</taxon>
        <taxon>Pseudomonadati</taxon>
        <taxon>Pseudomonadota</taxon>
        <taxon>Betaproteobacteria</taxon>
        <taxon>Neisseriales</taxon>
        <taxon>Chitinibacteraceae</taxon>
        <taxon>Parachitinimonas</taxon>
    </lineage>
</organism>
<keyword evidence="1" id="KW-0732">Signal</keyword>
<dbReference type="RefSeq" id="WP_284102970.1">
    <property type="nucleotide sequence ID" value="NZ_JARRAF010000044.1"/>
</dbReference>